<name>A0ABR8PZI7_9CLOT</name>
<sequence>MSLESMIIKKYFKNNNQIPFKVIFKDGEVLDIGNGKPEFVIKVNDNIDKKLLLTSTSLALGEAYMDKKLDMESGDLYDALDIVMGKLDDFDVNENLLSKLIFTSSSKKNQKKEVTSHYDIGNEFYNLWLDETMSYSCAYFKNEDDTLYEAQKNKVDYILKKLQLKEGMSLLDIGCGWGYLLIEAAKKYKVHGVGITLSENQYLKFKERIKQEKLEEYLTAELMDYRDLEKSKLKFDRVVSVGMLEHVGRDNYELFFKNVDAILNDQGLFLLHFISGRKEHSGDPWIKKYIFPGGVIPSLREIINIGSEFNYYTLDVESLRRHYQKTLLCWYDNYKNNIDEIEKMFDERFVRMWELYLSSCAASFHNGMIDLHQIVFSKGNNNNLEMTRQHLYK</sequence>
<dbReference type="InterPro" id="IPR003333">
    <property type="entry name" value="CMAS"/>
</dbReference>
<dbReference type="SUPFAM" id="SSF53335">
    <property type="entry name" value="S-adenosyl-L-methionine-dependent methyltransferases"/>
    <property type="match status" value="1"/>
</dbReference>
<evidence type="ECO:0000256" key="4">
    <source>
        <dbReference type="ARBA" id="ARBA00022691"/>
    </source>
</evidence>
<dbReference type="InterPro" id="IPR057206">
    <property type="entry name" value="DUF7884"/>
</dbReference>
<evidence type="ECO:0000259" key="6">
    <source>
        <dbReference type="Pfam" id="PF25371"/>
    </source>
</evidence>
<keyword evidence="5" id="KW-0443">Lipid metabolism</keyword>
<dbReference type="PIRSF" id="PIRSF003085">
    <property type="entry name" value="CMAS"/>
    <property type="match status" value="1"/>
</dbReference>
<evidence type="ECO:0000256" key="1">
    <source>
        <dbReference type="ARBA" id="ARBA00010815"/>
    </source>
</evidence>
<dbReference type="Pfam" id="PF02353">
    <property type="entry name" value="CMAS"/>
    <property type="match status" value="1"/>
</dbReference>
<keyword evidence="4" id="KW-0949">S-adenosyl-L-methionine</keyword>
<comment type="caution">
    <text evidence="7">The sequence shown here is derived from an EMBL/GenBank/DDBJ whole genome shotgun (WGS) entry which is preliminary data.</text>
</comment>
<protein>
    <submittedName>
        <fullName evidence="7">Class I SAM-dependent methyltransferase</fullName>
    </submittedName>
</protein>
<dbReference type="InterPro" id="IPR050723">
    <property type="entry name" value="CFA/CMAS"/>
</dbReference>
<reference evidence="7 8" key="1">
    <citation type="submission" date="2020-08" db="EMBL/GenBank/DDBJ databases">
        <title>A Genomic Blueprint of the Chicken Gut Microbiome.</title>
        <authorList>
            <person name="Gilroy R."/>
            <person name="Ravi A."/>
            <person name="Getino M."/>
            <person name="Pursley I."/>
            <person name="Horton D.L."/>
            <person name="Alikhan N.-F."/>
            <person name="Baker D."/>
            <person name="Gharbi K."/>
            <person name="Hall N."/>
            <person name="Watson M."/>
            <person name="Adriaenssens E.M."/>
            <person name="Foster-Nyarko E."/>
            <person name="Jarju S."/>
            <person name="Secka A."/>
            <person name="Antonio M."/>
            <person name="Oren A."/>
            <person name="Chaudhuri R."/>
            <person name="La Ragione R.M."/>
            <person name="Hildebrand F."/>
            <person name="Pallen M.J."/>
        </authorList>
    </citation>
    <scope>NUCLEOTIDE SEQUENCE [LARGE SCALE GENOMIC DNA]</scope>
    <source>
        <strain evidence="7 8">Sa3CUN1</strain>
    </source>
</reference>
<dbReference type="GO" id="GO:0032259">
    <property type="term" value="P:methylation"/>
    <property type="evidence" value="ECO:0007669"/>
    <property type="project" value="UniProtKB-KW"/>
</dbReference>
<keyword evidence="8" id="KW-1185">Reference proteome</keyword>
<dbReference type="InterPro" id="IPR029063">
    <property type="entry name" value="SAM-dependent_MTases_sf"/>
</dbReference>
<accession>A0ABR8PZI7</accession>
<dbReference type="RefSeq" id="WP_191747374.1">
    <property type="nucleotide sequence ID" value="NZ_JACSQZ010000001.1"/>
</dbReference>
<dbReference type="GO" id="GO:0008168">
    <property type="term" value="F:methyltransferase activity"/>
    <property type="evidence" value="ECO:0007669"/>
    <property type="project" value="UniProtKB-KW"/>
</dbReference>
<dbReference type="PANTHER" id="PTHR43667:SF1">
    <property type="entry name" value="CYCLOPROPANE-FATTY-ACYL-PHOSPHOLIPID SYNTHASE"/>
    <property type="match status" value="1"/>
</dbReference>
<dbReference type="Gene3D" id="3.40.50.150">
    <property type="entry name" value="Vaccinia Virus protein VP39"/>
    <property type="match status" value="1"/>
</dbReference>
<gene>
    <name evidence="7" type="ORF">H9660_00345</name>
</gene>
<dbReference type="EMBL" id="JACSQZ010000001">
    <property type="protein sequence ID" value="MBD7913586.1"/>
    <property type="molecule type" value="Genomic_DNA"/>
</dbReference>
<organism evidence="7 8">
    <name type="scientific">Clostridium gallinarum</name>
    <dbReference type="NCBI Taxonomy" id="2762246"/>
    <lineage>
        <taxon>Bacteria</taxon>
        <taxon>Bacillati</taxon>
        <taxon>Bacillota</taxon>
        <taxon>Clostridia</taxon>
        <taxon>Eubacteriales</taxon>
        <taxon>Clostridiaceae</taxon>
        <taxon>Clostridium</taxon>
    </lineage>
</organism>
<evidence type="ECO:0000313" key="7">
    <source>
        <dbReference type="EMBL" id="MBD7913586.1"/>
    </source>
</evidence>
<dbReference type="Proteomes" id="UP000640335">
    <property type="component" value="Unassembled WGS sequence"/>
</dbReference>
<feature type="domain" description="DUF7884" evidence="6">
    <location>
        <begin position="8"/>
        <end position="84"/>
    </location>
</feature>
<keyword evidence="3" id="KW-0808">Transferase</keyword>
<evidence type="ECO:0000256" key="3">
    <source>
        <dbReference type="ARBA" id="ARBA00022679"/>
    </source>
</evidence>
<dbReference type="PANTHER" id="PTHR43667">
    <property type="entry name" value="CYCLOPROPANE-FATTY-ACYL-PHOSPHOLIPID SYNTHASE"/>
    <property type="match status" value="1"/>
</dbReference>
<evidence type="ECO:0000256" key="5">
    <source>
        <dbReference type="ARBA" id="ARBA00023098"/>
    </source>
</evidence>
<comment type="similarity">
    <text evidence="1">Belongs to the CFA/CMAS family.</text>
</comment>
<proteinExistence type="inferred from homology"/>
<evidence type="ECO:0000313" key="8">
    <source>
        <dbReference type="Proteomes" id="UP000640335"/>
    </source>
</evidence>
<evidence type="ECO:0000256" key="2">
    <source>
        <dbReference type="ARBA" id="ARBA00022603"/>
    </source>
</evidence>
<keyword evidence="2 7" id="KW-0489">Methyltransferase</keyword>
<dbReference type="Pfam" id="PF25371">
    <property type="entry name" value="DUF7884"/>
    <property type="match status" value="1"/>
</dbReference>
<dbReference type="CDD" id="cd02440">
    <property type="entry name" value="AdoMet_MTases"/>
    <property type="match status" value="1"/>
</dbReference>